<gene>
    <name evidence="1" type="ORF">LALA0_S01e13234g</name>
</gene>
<dbReference type="GeneID" id="34683935"/>
<dbReference type="EMBL" id="LN736360">
    <property type="protein sequence ID" value="CEP60539.1"/>
    <property type="molecule type" value="Genomic_DNA"/>
</dbReference>
<reference evidence="1 2" key="1">
    <citation type="submission" date="2014-12" db="EMBL/GenBank/DDBJ databases">
        <authorList>
            <person name="Neuveglise Cecile"/>
        </authorList>
    </citation>
    <scope>NUCLEOTIDE SEQUENCE [LARGE SCALE GENOMIC DNA]</scope>
    <source>
        <strain evidence="1 2">CBS 12615</strain>
    </source>
</reference>
<dbReference type="HOGENOM" id="CLU_190836_0_0_1"/>
<keyword evidence="2" id="KW-1185">Reference proteome</keyword>
<sequence>MISLLRIIARGLASFLVLNLLFRLIRKPFLPWLHDWMLTCPRSASRCHLLWQKWPFVEKVIWKMLDYIETHHQV</sequence>
<name>A0A0C7N1W9_9SACH</name>
<proteinExistence type="predicted"/>
<dbReference type="OrthoDB" id="4032162at2759"/>
<dbReference type="Proteomes" id="UP000054304">
    <property type="component" value="Unassembled WGS sequence"/>
</dbReference>
<organism evidence="1 2">
    <name type="scientific">Lachancea lanzarotensis</name>
    <dbReference type="NCBI Taxonomy" id="1245769"/>
    <lineage>
        <taxon>Eukaryota</taxon>
        <taxon>Fungi</taxon>
        <taxon>Dikarya</taxon>
        <taxon>Ascomycota</taxon>
        <taxon>Saccharomycotina</taxon>
        <taxon>Saccharomycetes</taxon>
        <taxon>Saccharomycetales</taxon>
        <taxon>Saccharomycetaceae</taxon>
        <taxon>Lachancea</taxon>
    </lineage>
</organism>
<dbReference type="RefSeq" id="XP_022626781.1">
    <property type="nucleotide sequence ID" value="XM_022774711.1"/>
</dbReference>
<dbReference type="AlphaFoldDB" id="A0A0C7N1W9"/>
<accession>A0A0C7N1W9</accession>
<evidence type="ECO:0000313" key="2">
    <source>
        <dbReference type="Proteomes" id="UP000054304"/>
    </source>
</evidence>
<protein>
    <submittedName>
        <fullName evidence="1">LALA0S01e13234g1_1</fullName>
    </submittedName>
</protein>
<evidence type="ECO:0000313" key="1">
    <source>
        <dbReference type="EMBL" id="CEP60539.1"/>
    </source>
</evidence>